<gene>
    <name evidence="1" type="ORF">QAD02_006578</name>
</gene>
<protein>
    <submittedName>
        <fullName evidence="1">Uncharacterized protein</fullName>
    </submittedName>
</protein>
<comment type="caution">
    <text evidence="1">The sequence shown here is derived from an EMBL/GenBank/DDBJ whole genome shotgun (WGS) entry which is preliminary data.</text>
</comment>
<accession>A0ACC2N2G5</accession>
<sequence>MKPFMRALSILLVGQLVSASEEPLSGNYAYTRFDKEKNLRRDGQNFNLDDYYSLAFDGPARLYFSKPLKSSEGDLQATIERPKLDTWGQKKCEFPINYDDKATLYYKIRSFQNSMEILEIFRAYPDQKYNQLDIYAINMTDCSYRKAEAFKGYNYPAKPIYAAYSFWQSDRLDYFAFNEEKSGESCLSKYYYFVSNNTFSSPMKFSLLDGDKKDWEIEVLAPIEGEDNYWASLKNNDFGVSLKVGPYGSILKSTEQYKVNRESYYVRYAINNGYFGRCWRMESKKQMVKIGCKQYNKNLEKLFYQELDLDYESPMFAISNRPEGGLRLAALRCFSEDEYSCEQPEIRKYIVEEKRSWKYYEYKESCALSKRQQFGFIATFSSDCLFYGCSYKGRTTDDFSSSVIQKCF</sequence>
<proteinExistence type="predicted"/>
<dbReference type="Proteomes" id="UP001239111">
    <property type="component" value="Chromosome 4"/>
</dbReference>
<dbReference type="EMBL" id="CM056744">
    <property type="protein sequence ID" value="KAJ8664916.1"/>
    <property type="molecule type" value="Genomic_DNA"/>
</dbReference>
<evidence type="ECO:0000313" key="2">
    <source>
        <dbReference type="Proteomes" id="UP001239111"/>
    </source>
</evidence>
<keyword evidence="2" id="KW-1185">Reference proteome</keyword>
<name>A0ACC2N2G5_9HYME</name>
<organism evidence="1 2">
    <name type="scientific">Eretmocerus hayati</name>
    <dbReference type="NCBI Taxonomy" id="131215"/>
    <lineage>
        <taxon>Eukaryota</taxon>
        <taxon>Metazoa</taxon>
        <taxon>Ecdysozoa</taxon>
        <taxon>Arthropoda</taxon>
        <taxon>Hexapoda</taxon>
        <taxon>Insecta</taxon>
        <taxon>Pterygota</taxon>
        <taxon>Neoptera</taxon>
        <taxon>Endopterygota</taxon>
        <taxon>Hymenoptera</taxon>
        <taxon>Apocrita</taxon>
        <taxon>Proctotrupomorpha</taxon>
        <taxon>Chalcidoidea</taxon>
        <taxon>Aphelinidae</taxon>
        <taxon>Aphelininae</taxon>
        <taxon>Eretmocerus</taxon>
    </lineage>
</organism>
<evidence type="ECO:0000313" key="1">
    <source>
        <dbReference type="EMBL" id="KAJ8664916.1"/>
    </source>
</evidence>
<reference evidence="1" key="1">
    <citation type="submission" date="2023-04" db="EMBL/GenBank/DDBJ databases">
        <title>A chromosome-level genome assembly of the parasitoid wasp Eretmocerus hayati.</title>
        <authorList>
            <person name="Zhong Y."/>
            <person name="Liu S."/>
            <person name="Liu Y."/>
        </authorList>
    </citation>
    <scope>NUCLEOTIDE SEQUENCE</scope>
    <source>
        <strain evidence="1">ZJU_SS_LIU_2023</strain>
    </source>
</reference>